<dbReference type="KEGG" id="lma:LMJF_35_2075"/>
<dbReference type="GeneID" id="12982504"/>
<proteinExistence type="predicted"/>
<reference evidence="1 2" key="2">
    <citation type="journal article" date="2011" name="Genome Res.">
        <title>Chromosome and gene copy number variation allow major structural change between species and strains of Leishmania.</title>
        <authorList>
            <person name="Rogers M.B."/>
            <person name="Hilley J.D."/>
            <person name="Dickens N.J."/>
            <person name="Wilkes J."/>
            <person name="Bates P.A."/>
            <person name="Depledge D.P."/>
            <person name="Harris D."/>
            <person name="Her Y."/>
            <person name="Herzyk P."/>
            <person name="Imamura H."/>
            <person name="Otto T.D."/>
            <person name="Sanders M."/>
            <person name="Seeger K."/>
            <person name="Dujardin J.C."/>
            <person name="Berriman M."/>
            <person name="Smith D.F."/>
            <person name="Hertz-Fowler C."/>
            <person name="Mottram J.C."/>
        </authorList>
    </citation>
    <scope>NUCLEOTIDE SEQUENCE [LARGE SCALE GENOMIC DNA]</scope>
    <source>
        <strain evidence="2">MHOM/IL/81/Friedlin</strain>
    </source>
</reference>
<dbReference type="AlphaFoldDB" id="E9AF30"/>
<gene>
    <name evidence="1" type="ORF">LMJF_35_2075</name>
</gene>
<evidence type="ECO:0000313" key="1">
    <source>
        <dbReference type="EMBL" id="CBZ12834.1"/>
    </source>
</evidence>
<protein>
    <submittedName>
        <fullName evidence="1">Uncharacterized protein</fullName>
    </submittedName>
</protein>
<dbReference type="RefSeq" id="XP_003722600.1">
    <property type="nucleotide sequence ID" value="XM_003722552.1"/>
</dbReference>
<name>E9AF30_LEIMA</name>
<dbReference type="HOGENOM" id="CLU_1186952_0_0_1"/>
<dbReference type="VEuPathDB" id="TriTrypDB:LmjF.35.2075"/>
<evidence type="ECO:0000313" key="2">
    <source>
        <dbReference type="Proteomes" id="UP000000542"/>
    </source>
</evidence>
<dbReference type="InParanoid" id="E9AF30"/>
<keyword evidence="2" id="KW-1185">Reference proteome</keyword>
<sequence length="234" mass="25380">MLGLTSVMQRIRFCLRAYVYGDRSSALCLSHARFSSRRYHLFLLRNVPSPLLRPSSSPITVCYLVRTFHLCRSTPAPEPASLAIFPLPTPSNATPPVSVPYFATPAVKSADCHSIITALFSFQLIPALPSAARGCASFHKLSARLSLVGESGTRLMVPARLVLDLFLPFSPQLSPAFELGPPPHPPLILVLLFVVASWRLSLPPLSFVSCPWLSSLSSCASASLCVCVLLRCCS</sequence>
<dbReference type="EMBL" id="FR796431">
    <property type="protein sequence ID" value="CBZ12834.1"/>
    <property type="molecule type" value="Genomic_DNA"/>
</dbReference>
<dbReference type="Proteomes" id="UP000000542">
    <property type="component" value="Chromosome 35"/>
</dbReference>
<accession>E9AF30</accession>
<organism evidence="1 2">
    <name type="scientific">Leishmania major</name>
    <dbReference type="NCBI Taxonomy" id="5664"/>
    <lineage>
        <taxon>Eukaryota</taxon>
        <taxon>Discoba</taxon>
        <taxon>Euglenozoa</taxon>
        <taxon>Kinetoplastea</taxon>
        <taxon>Metakinetoplastina</taxon>
        <taxon>Trypanosomatida</taxon>
        <taxon>Trypanosomatidae</taxon>
        <taxon>Leishmaniinae</taxon>
        <taxon>Leishmania</taxon>
    </lineage>
</organism>
<reference evidence="1 2" key="1">
    <citation type="journal article" date="2005" name="Science">
        <title>The genome of the kinetoplastid parasite, Leishmania major.</title>
        <authorList>
            <person name="Ivens A.C."/>
            <person name="Peacock C.S."/>
            <person name="Worthey E.A."/>
            <person name="Murphy L."/>
            <person name="Aggarwal G."/>
            <person name="Berriman M."/>
            <person name="Sisk E."/>
            <person name="Rajandream M.A."/>
            <person name="Adlem E."/>
            <person name="Aert R."/>
            <person name="Anupama A."/>
            <person name="Apostolou Z."/>
            <person name="Attipoe P."/>
            <person name="Bason N."/>
            <person name="Bauser C."/>
            <person name="Beck A."/>
            <person name="Beverley S.M."/>
            <person name="Bianchettin G."/>
            <person name="Borzym K."/>
            <person name="Bothe G."/>
            <person name="Bruschi C.V."/>
            <person name="Collins M."/>
            <person name="Cadag E."/>
            <person name="Ciarloni L."/>
            <person name="Clayton C."/>
            <person name="Coulson R.M."/>
            <person name="Cronin A."/>
            <person name="Cruz A.K."/>
            <person name="Davies R.M."/>
            <person name="De Gaudenzi J."/>
            <person name="Dobson D.E."/>
            <person name="Duesterhoeft A."/>
            <person name="Fazelina G."/>
            <person name="Fosker N."/>
            <person name="Frasch A.C."/>
            <person name="Fraser A."/>
            <person name="Fuchs M."/>
            <person name="Gabel C."/>
            <person name="Goble A."/>
            <person name="Goffeau A."/>
            <person name="Harris D."/>
            <person name="Hertz-Fowler C."/>
            <person name="Hilbert H."/>
            <person name="Horn D."/>
            <person name="Huang Y."/>
            <person name="Klages S."/>
            <person name="Knights A."/>
            <person name="Kube M."/>
            <person name="Larke N."/>
            <person name="Litvin L."/>
            <person name="Lord A."/>
            <person name="Louie T."/>
            <person name="Marra M."/>
            <person name="Masuy D."/>
            <person name="Matthews K."/>
            <person name="Michaeli S."/>
            <person name="Mottram J.C."/>
            <person name="Muller-Auer S."/>
            <person name="Munden H."/>
            <person name="Nelson S."/>
            <person name="Norbertczak H."/>
            <person name="Oliver K."/>
            <person name="O'neil S."/>
            <person name="Pentony M."/>
            <person name="Pohl T.M."/>
            <person name="Price C."/>
            <person name="Purnelle B."/>
            <person name="Quail M.A."/>
            <person name="Rabbinowitsch E."/>
            <person name="Reinhardt R."/>
            <person name="Rieger M."/>
            <person name="Rinta J."/>
            <person name="Robben J."/>
            <person name="Robertson L."/>
            <person name="Ruiz J.C."/>
            <person name="Rutter S."/>
            <person name="Saunders D."/>
            <person name="Schafer M."/>
            <person name="Schein J."/>
            <person name="Schwartz D.C."/>
            <person name="Seeger K."/>
            <person name="Seyler A."/>
            <person name="Sharp S."/>
            <person name="Shin H."/>
            <person name="Sivam D."/>
            <person name="Squares R."/>
            <person name="Squares S."/>
            <person name="Tosato V."/>
            <person name="Vogt C."/>
            <person name="Volckaert G."/>
            <person name="Wambutt R."/>
            <person name="Warren T."/>
            <person name="Wedler H."/>
            <person name="Woodward J."/>
            <person name="Zhou S."/>
            <person name="Zimmermann W."/>
            <person name="Smith D.F."/>
            <person name="Blackwell J.M."/>
            <person name="Stuart K.D."/>
            <person name="Barrell B."/>
            <person name="Myler P.J."/>
        </authorList>
    </citation>
    <scope>NUCLEOTIDE SEQUENCE [LARGE SCALE GENOMIC DNA]</scope>
    <source>
        <strain evidence="2">MHOM/IL/81/Friedlin</strain>
    </source>
</reference>